<comment type="subcellular location">
    <subcellularLocation>
        <location evidence="1">Membrane</location>
        <topology evidence="1">Multi-pass membrane protein</topology>
    </subcellularLocation>
</comment>
<feature type="transmembrane region" description="Helical" evidence="5">
    <location>
        <begin position="397"/>
        <end position="416"/>
    </location>
</feature>
<reference evidence="7 8" key="1">
    <citation type="journal article" date="2013" name="Nature">
        <title>Insights into bilaterian evolution from three spiralian genomes.</title>
        <authorList>
            <person name="Simakov O."/>
            <person name="Marletaz F."/>
            <person name="Cho S.J."/>
            <person name="Edsinger-Gonzales E."/>
            <person name="Havlak P."/>
            <person name="Hellsten U."/>
            <person name="Kuo D.H."/>
            <person name="Larsson T."/>
            <person name="Lv J."/>
            <person name="Arendt D."/>
            <person name="Savage R."/>
            <person name="Osoegawa K."/>
            <person name="de Jong P."/>
            <person name="Grimwood J."/>
            <person name="Chapman J.A."/>
            <person name="Shapiro H."/>
            <person name="Aerts A."/>
            <person name="Otillar R.P."/>
            <person name="Terry A.Y."/>
            <person name="Boore J.L."/>
            <person name="Grigoriev I.V."/>
            <person name="Lindberg D.R."/>
            <person name="Seaver E.C."/>
            <person name="Weisblat D.A."/>
            <person name="Putnam N.H."/>
            <person name="Rokhsar D.S."/>
        </authorList>
    </citation>
    <scope>NUCLEOTIDE SEQUENCE [LARGE SCALE GENOMIC DNA]</scope>
</reference>
<evidence type="ECO:0000256" key="2">
    <source>
        <dbReference type="ARBA" id="ARBA00022692"/>
    </source>
</evidence>
<dbReference type="PANTHER" id="PTHR10924:SF27">
    <property type="entry name" value="SOLUTE CARRIER FAMILY 49 MEMBER 4"/>
    <property type="match status" value="1"/>
</dbReference>
<dbReference type="HOGENOM" id="CLU_023132_4_1_1"/>
<evidence type="ECO:0000256" key="4">
    <source>
        <dbReference type="ARBA" id="ARBA00023136"/>
    </source>
</evidence>
<feature type="non-terminal residue" evidence="7">
    <location>
        <position position="1"/>
    </location>
</feature>
<evidence type="ECO:0000256" key="5">
    <source>
        <dbReference type="SAM" id="Phobius"/>
    </source>
</evidence>
<feature type="transmembrane region" description="Helical" evidence="5">
    <location>
        <begin position="146"/>
        <end position="166"/>
    </location>
</feature>
<dbReference type="PROSITE" id="PS50850">
    <property type="entry name" value="MFS"/>
    <property type="match status" value="1"/>
</dbReference>
<dbReference type="RefSeq" id="XP_009048167.1">
    <property type="nucleotide sequence ID" value="XM_009049919.1"/>
</dbReference>
<dbReference type="EMBL" id="KB200538">
    <property type="protein sequence ID" value="ESP01117.1"/>
    <property type="molecule type" value="Genomic_DNA"/>
</dbReference>
<dbReference type="GO" id="GO:0022857">
    <property type="term" value="F:transmembrane transporter activity"/>
    <property type="evidence" value="ECO:0007669"/>
    <property type="project" value="InterPro"/>
</dbReference>
<feature type="transmembrane region" description="Helical" evidence="5">
    <location>
        <begin position="186"/>
        <end position="206"/>
    </location>
</feature>
<gene>
    <name evidence="7" type="ORF">LOTGIDRAFT_139886</name>
</gene>
<dbReference type="Proteomes" id="UP000030746">
    <property type="component" value="Unassembled WGS sequence"/>
</dbReference>
<dbReference type="AlphaFoldDB" id="V4B561"/>
<dbReference type="GO" id="GO:0016020">
    <property type="term" value="C:membrane"/>
    <property type="evidence" value="ECO:0007669"/>
    <property type="project" value="UniProtKB-SubCell"/>
</dbReference>
<feature type="transmembrane region" description="Helical" evidence="5">
    <location>
        <begin position="6"/>
        <end position="23"/>
    </location>
</feature>
<feature type="transmembrane region" description="Helical" evidence="5">
    <location>
        <begin position="238"/>
        <end position="263"/>
    </location>
</feature>
<evidence type="ECO:0000259" key="6">
    <source>
        <dbReference type="PROSITE" id="PS50850"/>
    </source>
</evidence>
<dbReference type="InterPro" id="IPR020846">
    <property type="entry name" value="MFS_dom"/>
</dbReference>
<evidence type="ECO:0000313" key="8">
    <source>
        <dbReference type="Proteomes" id="UP000030746"/>
    </source>
</evidence>
<keyword evidence="3 5" id="KW-1133">Transmembrane helix</keyword>
<dbReference type="InterPro" id="IPR049680">
    <property type="entry name" value="FLVCR1-2_SLC49-like"/>
</dbReference>
<dbReference type="Gene3D" id="1.20.1250.20">
    <property type="entry name" value="MFS general substrate transporter like domains"/>
    <property type="match status" value="2"/>
</dbReference>
<protein>
    <recommendedName>
        <fullName evidence="6">Major facilitator superfamily (MFS) profile domain-containing protein</fullName>
    </recommendedName>
</protein>
<accession>V4B561</accession>
<dbReference type="KEGG" id="lgi:LOTGIDRAFT_139886"/>
<keyword evidence="4 5" id="KW-0472">Membrane</keyword>
<feature type="transmembrane region" description="Helical" evidence="5">
    <location>
        <begin position="44"/>
        <end position="65"/>
    </location>
</feature>
<feature type="transmembrane region" description="Helical" evidence="5">
    <location>
        <begin position="369"/>
        <end position="391"/>
    </location>
</feature>
<dbReference type="PANTHER" id="PTHR10924">
    <property type="entry name" value="MAJOR FACILITATOR SUPERFAMILY PROTEIN-RELATED"/>
    <property type="match status" value="1"/>
</dbReference>
<evidence type="ECO:0000256" key="1">
    <source>
        <dbReference type="ARBA" id="ARBA00004141"/>
    </source>
</evidence>
<dbReference type="CTD" id="20234245"/>
<dbReference type="OrthoDB" id="422206at2759"/>
<dbReference type="SUPFAM" id="SSF103473">
    <property type="entry name" value="MFS general substrate transporter"/>
    <property type="match status" value="1"/>
</dbReference>
<dbReference type="Pfam" id="PF07690">
    <property type="entry name" value="MFS_1"/>
    <property type="match status" value="1"/>
</dbReference>
<evidence type="ECO:0000256" key="3">
    <source>
        <dbReference type="ARBA" id="ARBA00022989"/>
    </source>
</evidence>
<keyword evidence="2 5" id="KW-0812">Transmembrane</keyword>
<proteinExistence type="predicted"/>
<evidence type="ECO:0000313" key="7">
    <source>
        <dbReference type="EMBL" id="ESP01117.1"/>
    </source>
</evidence>
<keyword evidence="8" id="KW-1185">Reference proteome</keyword>
<dbReference type="OMA" id="NGFAWLM"/>
<sequence length="441" mass="48692">LYKTRWYVLMVFSLFTACQYLVWNTWGPISDTAKHAYNWSDSDIALLANWGPIMICITVIFYSWLLDVKGIRVACIISCFCITLGSGCRCISQTPPISTWMMHLGQLLNGCAGAVAMSASPVISSTWFPPNERTTATAIGVLIPDVIGLAGSFLIGMFLAFIYHYHYIYTYSHWKLIRIDSLFTDLQSIAEFGIVVCVFLLMLIYFPKKPPLPPCTSASVSRKNFIQGLKEIIRNRNILMVGIAYGSALGVSNVWAGVLNLILQPLGISQTEAGWIGFYASFGACAASLVIARIADNFSKHLKLIIVILFIIGAAFTLWFALACSGFVPYSTVIFYVTTIMSVLPLNAAIPLLYEIACELAYPIGEGTANGLMIMMNNIGGIIFLSVLMIPNIGTNWMNWTLLGSIIVCFPLFTVLKENYKRLNFDENEPGNSTTTSTLVH</sequence>
<dbReference type="InterPro" id="IPR036259">
    <property type="entry name" value="MFS_trans_sf"/>
</dbReference>
<feature type="transmembrane region" description="Helical" evidence="5">
    <location>
        <begin position="304"/>
        <end position="328"/>
    </location>
</feature>
<dbReference type="GeneID" id="20234245"/>
<name>V4B561_LOTGI</name>
<feature type="transmembrane region" description="Helical" evidence="5">
    <location>
        <begin position="334"/>
        <end position="357"/>
    </location>
</feature>
<dbReference type="InterPro" id="IPR011701">
    <property type="entry name" value="MFS"/>
</dbReference>
<feature type="domain" description="Major facilitator superfamily (MFS) profile" evidence="6">
    <location>
        <begin position="1"/>
        <end position="422"/>
    </location>
</feature>
<organism evidence="7 8">
    <name type="scientific">Lottia gigantea</name>
    <name type="common">Giant owl limpet</name>
    <dbReference type="NCBI Taxonomy" id="225164"/>
    <lineage>
        <taxon>Eukaryota</taxon>
        <taxon>Metazoa</taxon>
        <taxon>Spiralia</taxon>
        <taxon>Lophotrochozoa</taxon>
        <taxon>Mollusca</taxon>
        <taxon>Gastropoda</taxon>
        <taxon>Patellogastropoda</taxon>
        <taxon>Lottioidea</taxon>
        <taxon>Lottiidae</taxon>
        <taxon>Lottia</taxon>
    </lineage>
</organism>
<feature type="transmembrane region" description="Helical" evidence="5">
    <location>
        <begin position="275"/>
        <end position="292"/>
    </location>
</feature>